<feature type="domain" description="Isochorismatase-like" evidence="2">
    <location>
        <begin position="12"/>
        <end position="140"/>
    </location>
</feature>
<organism evidence="3 4">
    <name type="scientific">Tsukamurella paurometabola</name>
    <name type="common">Corynebacterium paurometabolum</name>
    <dbReference type="NCBI Taxonomy" id="2061"/>
    <lineage>
        <taxon>Bacteria</taxon>
        <taxon>Bacillati</taxon>
        <taxon>Actinomycetota</taxon>
        <taxon>Actinomycetes</taxon>
        <taxon>Mycobacteriales</taxon>
        <taxon>Tsukamurellaceae</taxon>
        <taxon>Tsukamurella</taxon>
    </lineage>
</organism>
<protein>
    <submittedName>
        <fullName evidence="3">Isochorismatase family protein yecD</fullName>
        <ecNumber evidence="3">3.-.-.-</ecNumber>
    </submittedName>
</protein>
<dbReference type="InterPro" id="IPR050272">
    <property type="entry name" value="Isochorismatase-like_hydrls"/>
</dbReference>
<dbReference type="OrthoDB" id="9814140at2"/>
<accession>A0A3P8KKA8</accession>
<dbReference type="EC" id="3.-.-.-" evidence="3"/>
<dbReference type="InterPro" id="IPR036380">
    <property type="entry name" value="Isochorismatase-like_sf"/>
</dbReference>
<dbReference type="AlphaFoldDB" id="A0A3P8KKA8"/>
<dbReference type="GO" id="GO:0016787">
    <property type="term" value="F:hydrolase activity"/>
    <property type="evidence" value="ECO:0007669"/>
    <property type="project" value="UniProtKB-KW"/>
</dbReference>
<dbReference type="InterPro" id="IPR000868">
    <property type="entry name" value="Isochorismatase-like_dom"/>
</dbReference>
<evidence type="ECO:0000313" key="3">
    <source>
        <dbReference type="EMBL" id="VDR41018.1"/>
    </source>
</evidence>
<evidence type="ECO:0000259" key="2">
    <source>
        <dbReference type="Pfam" id="PF00857"/>
    </source>
</evidence>
<dbReference type="SUPFAM" id="SSF52499">
    <property type="entry name" value="Isochorismatase-like hydrolases"/>
    <property type="match status" value="1"/>
</dbReference>
<name>A0A3P8KKA8_TSUPA</name>
<dbReference type="PANTHER" id="PTHR43540">
    <property type="entry name" value="PEROXYUREIDOACRYLATE/UREIDOACRYLATE AMIDOHYDROLASE-RELATED"/>
    <property type="match status" value="1"/>
</dbReference>
<dbReference type="Gene3D" id="3.40.50.850">
    <property type="entry name" value="Isochorismatase-like"/>
    <property type="match status" value="1"/>
</dbReference>
<dbReference type="EMBL" id="LR131273">
    <property type="protein sequence ID" value="VDR41018.1"/>
    <property type="molecule type" value="Genomic_DNA"/>
</dbReference>
<keyword evidence="1 3" id="KW-0378">Hydrolase</keyword>
<dbReference type="Proteomes" id="UP000271626">
    <property type="component" value="Chromosome"/>
</dbReference>
<dbReference type="Pfam" id="PF00857">
    <property type="entry name" value="Isochorismatase"/>
    <property type="match status" value="1"/>
</dbReference>
<proteinExistence type="predicted"/>
<sequence length="179" mass="19163">MDPVHRLRASRTALVVVDVQGSFPTIAHDADDVLVRLRALLDRARTAAAPVVFTRQRFADRIPGIVPTIGPTSGDTVVFKDSPDAFDGTDLSEVLAAVSRIAIAGFATEACIDSTARAALSRGFDVLLLSDCHTTTNDRGKDPVPAPEVIAHYNATFARLEYPGRSIIVAPSRRVAFVP</sequence>
<evidence type="ECO:0000313" key="4">
    <source>
        <dbReference type="Proteomes" id="UP000271626"/>
    </source>
</evidence>
<reference evidence="3 4" key="1">
    <citation type="submission" date="2018-12" db="EMBL/GenBank/DDBJ databases">
        <authorList>
            <consortium name="Pathogen Informatics"/>
        </authorList>
    </citation>
    <scope>NUCLEOTIDE SEQUENCE [LARGE SCALE GENOMIC DNA]</scope>
    <source>
        <strain evidence="3 4">NCTC10741</strain>
    </source>
</reference>
<gene>
    <name evidence="3" type="primary">yecD_2</name>
    <name evidence="3" type="ORF">NCTC10741_04183</name>
</gene>
<dbReference type="RefSeq" id="WP_126198167.1">
    <property type="nucleotide sequence ID" value="NZ_CP085954.1"/>
</dbReference>
<evidence type="ECO:0000256" key="1">
    <source>
        <dbReference type="ARBA" id="ARBA00022801"/>
    </source>
</evidence>